<feature type="compositionally biased region" description="Polar residues" evidence="3">
    <location>
        <begin position="386"/>
        <end position="402"/>
    </location>
</feature>
<dbReference type="Pfam" id="PF13458">
    <property type="entry name" value="Peripla_BP_6"/>
    <property type="match status" value="1"/>
</dbReference>
<dbReference type="RefSeq" id="WP_116884239.1">
    <property type="nucleotide sequence ID" value="NZ_CABMMC010000137.1"/>
</dbReference>
<evidence type="ECO:0000256" key="4">
    <source>
        <dbReference type="SAM" id="SignalP"/>
    </source>
</evidence>
<comment type="similarity">
    <text evidence="1">Belongs to the leucine-binding protein family.</text>
</comment>
<evidence type="ECO:0000256" key="2">
    <source>
        <dbReference type="ARBA" id="ARBA00022729"/>
    </source>
</evidence>
<dbReference type="GeneID" id="78295541"/>
<evidence type="ECO:0000259" key="5">
    <source>
        <dbReference type="Pfam" id="PF13458"/>
    </source>
</evidence>
<dbReference type="InterPro" id="IPR028081">
    <property type="entry name" value="Leu-bd"/>
</dbReference>
<keyword evidence="7" id="KW-1185">Reference proteome</keyword>
<keyword evidence="2 4" id="KW-0732">Signal</keyword>
<dbReference type="InterPro" id="IPR051010">
    <property type="entry name" value="BCAA_transport"/>
</dbReference>
<dbReference type="EMBL" id="QEKH01000015">
    <property type="protein sequence ID" value="PVY41034.1"/>
    <property type="molecule type" value="Genomic_DNA"/>
</dbReference>
<dbReference type="Proteomes" id="UP000245959">
    <property type="component" value="Unassembled WGS sequence"/>
</dbReference>
<gene>
    <name evidence="6" type="ORF">C8D82_11585</name>
</gene>
<comment type="caution">
    <text evidence="6">The sequence shown here is derived from an EMBL/GenBank/DDBJ whole genome shotgun (WGS) entry which is preliminary data.</text>
</comment>
<dbReference type="OrthoDB" id="9783240at2"/>
<protein>
    <submittedName>
        <fullName evidence="6">Amino acid/amide ABC transporter substrate-binding protein (HAAT family)</fullName>
    </submittedName>
</protein>
<feature type="signal peptide" evidence="4">
    <location>
        <begin position="1"/>
        <end position="19"/>
    </location>
</feature>
<evidence type="ECO:0000256" key="1">
    <source>
        <dbReference type="ARBA" id="ARBA00010062"/>
    </source>
</evidence>
<dbReference type="Gene3D" id="3.40.50.2300">
    <property type="match status" value="2"/>
</dbReference>
<dbReference type="InterPro" id="IPR028082">
    <property type="entry name" value="Peripla_BP_I"/>
</dbReference>
<dbReference type="PANTHER" id="PTHR30483:SF6">
    <property type="entry name" value="PERIPLASMIC BINDING PROTEIN OF ABC TRANSPORTER FOR NATURAL AMINO ACIDS"/>
    <property type="match status" value="1"/>
</dbReference>
<proteinExistence type="inferred from homology"/>
<evidence type="ECO:0000313" key="6">
    <source>
        <dbReference type="EMBL" id="PVY41034.1"/>
    </source>
</evidence>
<feature type="chain" id="PRO_5015663671" evidence="4">
    <location>
        <begin position="20"/>
        <end position="402"/>
    </location>
</feature>
<feature type="domain" description="Leucine-binding protein" evidence="5">
    <location>
        <begin position="39"/>
        <end position="376"/>
    </location>
</feature>
<evidence type="ECO:0000256" key="3">
    <source>
        <dbReference type="SAM" id="MobiDB-lite"/>
    </source>
</evidence>
<dbReference type="PROSITE" id="PS51257">
    <property type="entry name" value="PROKAR_LIPOPROTEIN"/>
    <property type="match status" value="1"/>
</dbReference>
<organism evidence="6 7">
    <name type="scientific">Victivallis vadensis</name>
    <dbReference type="NCBI Taxonomy" id="172901"/>
    <lineage>
        <taxon>Bacteria</taxon>
        <taxon>Pseudomonadati</taxon>
        <taxon>Lentisphaerota</taxon>
        <taxon>Lentisphaeria</taxon>
        <taxon>Victivallales</taxon>
        <taxon>Victivallaceae</taxon>
        <taxon>Victivallis</taxon>
    </lineage>
</organism>
<sequence>MKTRVFFPMAILAAALCLAAGCIAPTSRLHYDPAGQDAVKIAVILPLSGSNQAYGRRILDGVALAADELNNGPGIDGRTVELLTYDTQSNPDTAAERVREAVRDGAVAAVAGYNSTELDAMDGVLRRRRLPAITPMATIDGLTEQNPFLFRSSFTDSQQGHALAAYAWYWRKLLRLGVIMNMEPDDEYSRSVARETAQAFKDLGGTVVRTVEFSGESKDLVPTLRSLLTAGPQAIVVPTETAMAAAIVKELRALGYQGLLLGPDSWDEESFMRNCGDRPGDCAYIAFYNEKNKTREYQLFHDSFREKYSHEPGSCEAQGYDSLKLLAIGLGNARSIEEFTRNLLTVRGYPGAAASYTFLPPTAELDRTMYINTIRPAGRNNPLPHGTNSRSFPYSKLATYNN</sequence>
<reference evidence="6 7" key="1">
    <citation type="submission" date="2018-04" db="EMBL/GenBank/DDBJ databases">
        <title>Genomic Encyclopedia of Type Strains, Phase IV (KMG-IV): sequencing the most valuable type-strain genomes for metagenomic binning, comparative biology and taxonomic classification.</title>
        <authorList>
            <person name="Goeker M."/>
        </authorList>
    </citation>
    <scope>NUCLEOTIDE SEQUENCE [LARGE SCALE GENOMIC DNA]</scope>
    <source>
        <strain evidence="6 7">DSM 14823</strain>
    </source>
</reference>
<dbReference type="PANTHER" id="PTHR30483">
    <property type="entry name" value="LEUCINE-SPECIFIC-BINDING PROTEIN"/>
    <property type="match status" value="1"/>
</dbReference>
<dbReference type="AlphaFoldDB" id="A0A2U1AX69"/>
<accession>A0A2U1AX69</accession>
<feature type="region of interest" description="Disordered" evidence="3">
    <location>
        <begin position="377"/>
        <end position="402"/>
    </location>
</feature>
<evidence type="ECO:0000313" key="7">
    <source>
        <dbReference type="Proteomes" id="UP000245959"/>
    </source>
</evidence>
<name>A0A2U1AX69_9BACT</name>
<dbReference type="SUPFAM" id="SSF53822">
    <property type="entry name" value="Periplasmic binding protein-like I"/>
    <property type="match status" value="1"/>
</dbReference>